<accession>A0AAD5YS62</accession>
<comment type="caution">
    <text evidence="2">The sequence shown here is derived from an EMBL/GenBank/DDBJ whole genome shotgun (WGS) entry which is preliminary data.</text>
</comment>
<protein>
    <recommendedName>
        <fullName evidence="1">CHAT domain-containing protein</fullName>
    </recommendedName>
</protein>
<dbReference type="Pfam" id="PF12770">
    <property type="entry name" value="CHAT"/>
    <property type="match status" value="1"/>
</dbReference>
<sequence length="1299" mass="146984">MDDKAELEQLARDMASVKVKLFKDPNVKVEEFFDTMILQKRKAIQEYQHMHSPVERDEKYGDLALSLAEFLVFRFHNALRKESSDLREARDLEVIISRYNHNIHNESHEDHYCWQRYKWFLAQDDLMVAFQKMEARLTRLQIHQAQPSLSVRQVETLTSLLMDEKVELEQLARDMMSVKPELFQEPNDNLAVHDALILTYKHSIREYQDPYSLTRRDSTYGNLALRLAMLLVARFVTARRKESSDLQEAKDLEAIISRHNRDLNNEGHEDHFYWQSYKWSIARADLIMTFQKLEDRLARLQNNQAHPLLLGHQDMTTTLSHTNLSPVATSELNAQGPPLSNATSSLVVIIDTDHDLLPSPAHLDSSQLVPLLSPPNIPSCELTTMKLAMSALEDAGDETDIIAYATYCHVLAHSFFSRYRLGKEIPDLEEAAEYSATAYRLFDNTAPVFCSLILPNTITTLLGYVKALRDVRFPPLPRIDVLETLGTLIDDHNFGPLASYWWRLNLGSILYKVYIETEDPLHAEMVITQYEKAFQSQPPPNFGPRELVERGRGAHVILACLLLDRYELSGDFSDIDAAINNLHLAEAQKSDPLVATALGRVFEHRFFGQPDTRLALKDKERAISYYQSIEPEQSTWHIRERNSLEALLIQSYRSFGDKADLTRGIQLLEESSRPGSGYRHRDVLVMLAHAYTLRSAEGDQELAFQCFKAVSEEDRRKPQDTQETEKRTFGIVTRSREDWKSLCMNRPFETPYNRFLIAQYWGTLALEQDHPECIQAFGLMASLLLKIAGIGTKLQDKYKRLRVTQNFGGRAAAAAVKFARASLAVEWLEIGMSVTTRQIYQLRLDVEDLATRHPDLFKNLKRLSEELRQLSGESVHTTDSLSAFFGTNSQKLGSAYEAHIEEIRRKPGMENFLCPLPFPKLAKAARYGPVILLSCDDITDRSHAFIILDRSIEEPISIPLPGASRQDLDILKTKFFRALDSLGIRHRSTEGDAEKQSERAGRVSTKRRNVRGQELELLLDEVWMRIVKPVFEVLQKNNFKSGRMWWCPTDVFTELPLHAAAPVDCTYIPSYTYGLEVLLNARTRLGSVSSEQSKSSESQLSVVGIGNYPGRPHLALPSVSQEVQILSDLVEGNARIALHKMENDETSVDAVLSALKSSQFVHLACHGTQDLEDPLNSRLVLTSDGSLELRRILAEDLKSAEFAFLSACQTATGVSSLSNESVHLAGGFMAAGFKGVVGTLWRIADEDAPGVVRGVYEAMQIEGGLDIILAAEGLDRAVKRMRNAGVPAHRWAPFIHVGV</sequence>
<reference evidence="2" key="1">
    <citation type="submission" date="2022-07" db="EMBL/GenBank/DDBJ databases">
        <title>Genome Sequence of Leucocoprinus birnbaumii.</title>
        <authorList>
            <person name="Buettner E."/>
        </authorList>
    </citation>
    <scope>NUCLEOTIDE SEQUENCE</scope>
    <source>
        <strain evidence="2">VT141</strain>
    </source>
</reference>
<feature type="domain" description="CHAT" evidence="1">
    <location>
        <begin position="1022"/>
        <end position="1298"/>
    </location>
</feature>
<dbReference type="EMBL" id="JANIEX010000998">
    <property type="protein sequence ID" value="KAJ3561484.1"/>
    <property type="molecule type" value="Genomic_DNA"/>
</dbReference>
<evidence type="ECO:0000313" key="2">
    <source>
        <dbReference type="EMBL" id="KAJ3561484.1"/>
    </source>
</evidence>
<dbReference type="Proteomes" id="UP001213000">
    <property type="component" value="Unassembled WGS sequence"/>
</dbReference>
<name>A0AAD5YS62_9AGAR</name>
<dbReference type="InterPro" id="IPR024983">
    <property type="entry name" value="CHAT_dom"/>
</dbReference>
<evidence type="ECO:0000259" key="1">
    <source>
        <dbReference type="Pfam" id="PF12770"/>
    </source>
</evidence>
<organism evidence="2 3">
    <name type="scientific">Leucocoprinus birnbaumii</name>
    <dbReference type="NCBI Taxonomy" id="56174"/>
    <lineage>
        <taxon>Eukaryota</taxon>
        <taxon>Fungi</taxon>
        <taxon>Dikarya</taxon>
        <taxon>Basidiomycota</taxon>
        <taxon>Agaricomycotina</taxon>
        <taxon>Agaricomycetes</taxon>
        <taxon>Agaricomycetidae</taxon>
        <taxon>Agaricales</taxon>
        <taxon>Agaricineae</taxon>
        <taxon>Agaricaceae</taxon>
        <taxon>Leucocoprinus</taxon>
    </lineage>
</organism>
<keyword evidence="3" id="KW-1185">Reference proteome</keyword>
<proteinExistence type="predicted"/>
<evidence type="ECO:0000313" key="3">
    <source>
        <dbReference type="Proteomes" id="UP001213000"/>
    </source>
</evidence>
<gene>
    <name evidence="2" type="ORF">NP233_g10168</name>
</gene>